<accession>A0AB33Z2N8</accession>
<comment type="caution">
    <text evidence="1">The sequence shown here is derived from an EMBL/GenBank/DDBJ whole genome shotgun (WGS) entry which is preliminary data.</text>
</comment>
<reference evidence="1 2" key="1">
    <citation type="journal article" date="2013" name="Genome Announc.">
        <title>Genome Sequence of the Pyrene- and Fluoranthene-Degrading Bacterium Cycloclasticus sp. Strain PY97M.</title>
        <authorList>
            <person name="Cui Z."/>
            <person name="Xu G."/>
            <person name="Li Q."/>
            <person name="Gao W."/>
            <person name="Zheng L."/>
        </authorList>
    </citation>
    <scope>NUCLEOTIDE SEQUENCE [LARGE SCALE GENOMIC DNA]</scope>
    <source>
        <strain evidence="1 2">PY97M</strain>
    </source>
</reference>
<sequence length="186" mass="20681">MPLPESTYPRENIHTRQITCNGFKRPDGLWDVDAQITDIKTYPLENSYRGTIEPGEPIHEMWIRLTVDTNLLVHDCIAVTDHSPYGCCGEITPIFNKLIGKQIAPGWTRLVKSLVAGIQGCTHLADLVGPATTTIYQTMAGIAKGKTENETSKPFYIDGCHAWSSDGEQVLAYHPEYYTGKKSTPE</sequence>
<protein>
    <recommendedName>
        <fullName evidence="3">DUF2889 domain-containing protein</fullName>
    </recommendedName>
</protein>
<dbReference type="InterPro" id="IPR021312">
    <property type="entry name" value="DUF2889"/>
</dbReference>
<dbReference type="Proteomes" id="UP000015462">
    <property type="component" value="Unassembled WGS sequence"/>
</dbReference>
<dbReference type="EMBL" id="ASHL01000003">
    <property type="protein sequence ID" value="EPD13422.1"/>
    <property type="molecule type" value="Genomic_DNA"/>
</dbReference>
<gene>
    <name evidence="1" type="ORF">L196_05201</name>
</gene>
<organism evidence="1 2">
    <name type="scientific">Cycloclasticus pugetii</name>
    <dbReference type="NCBI Taxonomy" id="34068"/>
    <lineage>
        <taxon>Bacteria</taxon>
        <taxon>Pseudomonadati</taxon>
        <taxon>Pseudomonadota</taxon>
        <taxon>Gammaproteobacteria</taxon>
        <taxon>Thiotrichales</taxon>
        <taxon>Piscirickettsiaceae</taxon>
        <taxon>Cycloclasticus</taxon>
    </lineage>
</organism>
<evidence type="ECO:0000313" key="1">
    <source>
        <dbReference type="EMBL" id="EPD13422.1"/>
    </source>
</evidence>
<evidence type="ECO:0000313" key="2">
    <source>
        <dbReference type="Proteomes" id="UP000015462"/>
    </source>
</evidence>
<name>A0AB33Z2N8_9GAMM</name>
<dbReference type="RefSeq" id="WP_016390205.1">
    <property type="nucleotide sequence ID" value="NZ_JARGOU010000013.1"/>
</dbReference>
<dbReference type="Pfam" id="PF11136">
    <property type="entry name" value="DUF2889"/>
    <property type="match status" value="1"/>
</dbReference>
<dbReference type="AlphaFoldDB" id="A0AB33Z2N8"/>
<evidence type="ECO:0008006" key="3">
    <source>
        <dbReference type="Google" id="ProtNLM"/>
    </source>
</evidence>
<proteinExistence type="predicted"/>
<keyword evidence="2" id="KW-1185">Reference proteome</keyword>